<evidence type="ECO:0000313" key="2">
    <source>
        <dbReference type="EMBL" id="KLU89413.1"/>
    </source>
</evidence>
<sequence>MPHQPRSWHPTPSRLPLPSSRDVIDLFSMRHATAWGPGQTTLIPRRGLWSHGRTERHNHSLLSPSGRPLGGGNECSVLYPPLPLFLFWYVARNGRRQNGNRKQADFLPGTFCGCISPPSRVFLLLDPNEKLVLVGGTFFLRKKATRRETSVVRVHSIPRLRRFGRGLFDNDCAIAGCLGSHIVDGSVQQRWEIRQAGCRRELCQCGDPSAFFGSDYDKGNPAGNQPPRRTNPSVSSSTVRH</sequence>
<protein>
    <submittedName>
        <fullName evidence="2 3">Uncharacterized protein</fullName>
    </submittedName>
</protein>
<dbReference type="VEuPathDB" id="FungiDB:MAPG_08384"/>
<reference evidence="2" key="2">
    <citation type="submission" date="2010-05" db="EMBL/GenBank/DDBJ databases">
        <title>The Genome Sequence of Magnaporthe poae strain ATCC 64411.</title>
        <authorList>
            <consortium name="The Broad Institute Genome Sequencing Platform"/>
            <consortium name="Broad Institute Genome Sequencing Center for Infectious Disease"/>
            <person name="Ma L.-J."/>
            <person name="Dead R."/>
            <person name="Young S."/>
            <person name="Zeng Q."/>
            <person name="Koehrsen M."/>
            <person name="Alvarado L."/>
            <person name="Berlin A."/>
            <person name="Chapman S.B."/>
            <person name="Chen Z."/>
            <person name="Freedman E."/>
            <person name="Gellesch M."/>
            <person name="Goldberg J."/>
            <person name="Griggs A."/>
            <person name="Gujja S."/>
            <person name="Heilman E.R."/>
            <person name="Heiman D."/>
            <person name="Hepburn T."/>
            <person name="Howarth C."/>
            <person name="Jen D."/>
            <person name="Larson L."/>
            <person name="Mehta T."/>
            <person name="Neiman D."/>
            <person name="Pearson M."/>
            <person name="Roberts A."/>
            <person name="Saif S."/>
            <person name="Shea T."/>
            <person name="Shenoy N."/>
            <person name="Sisk P."/>
            <person name="Stolte C."/>
            <person name="Sykes S."/>
            <person name="Walk T."/>
            <person name="White J."/>
            <person name="Yandava C."/>
            <person name="Haas B."/>
            <person name="Nusbaum C."/>
            <person name="Birren B."/>
        </authorList>
    </citation>
    <scope>NUCLEOTIDE SEQUENCE</scope>
    <source>
        <strain evidence="2">ATCC 64411</strain>
    </source>
</reference>
<proteinExistence type="predicted"/>
<feature type="region of interest" description="Disordered" evidence="1">
    <location>
        <begin position="216"/>
        <end position="241"/>
    </location>
</feature>
<name>A0A0C4E781_MAGP6</name>
<dbReference type="EMBL" id="ADBL01002025">
    <property type="status" value="NOT_ANNOTATED_CDS"/>
    <property type="molecule type" value="Genomic_DNA"/>
</dbReference>
<accession>A0A0C4E781</accession>
<reference evidence="2" key="3">
    <citation type="submission" date="2011-03" db="EMBL/GenBank/DDBJ databases">
        <title>Annotation of Magnaporthe poae ATCC 64411.</title>
        <authorList>
            <person name="Ma L.-J."/>
            <person name="Dead R."/>
            <person name="Young S.K."/>
            <person name="Zeng Q."/>
            <person name="Gargeya S."/>
            <person name="Fitzgerald M."/>
            <person name="Haas B."/>
            <person name="Abouelleil A."/>
            <person name="Alvarado L."/>
            <person name="Arachchi H.M."/>
            <person name="Berlin A."/>
            <person name="Brown A."/>
            <person name="Chapman S.B."/>
            <person name="Chen Z."/>
            <person name="Dunbar C."/>
            <person name="Freedman E."/>
            <person name="Gearin G."/>
            <person name="Gellesch M."/>
            <person name="Goldberg J."/>
            <person name="Griggs A."/>
            <person name="Gujja S."/>
            <person name="Heiman D."/>
            <person name="Howarth C."/>
            <person name="Larson L."/>
            <person name="Lui A."/>
            <person name="MacDonald P.J.P."/>
            <person name="Mehta T."/>
            <person name="Montmayeur A."/>
            <person name="Murphy C."/>
            <person name="Neiman D."/>
            <person name="Pearson M."/>
            <person name="Priest M."/>
            <person name="Roberts A."/>
            <person name="Saif S."/>
            <person name="Shea T."/>
            <person name="Shenoy N."/>
            <person name="Sisk P."/>
            <person name="Stolte C."/>
            <person name="Sykes S."/>
            <person name="Yandava C."/>
            <person name="Wortman J."/>
            <person name="Nusbaum C."/>
            <person name="Birren B."/>
        </authorList>
    </citation>
    <scope>NUCLEOTIDE SEQUENCE</scope>
    <source>
        <strain evidence="2">ATCC 64411</strain>
    </source>
</reference>
<organism evidence="3 4">
    <name type="scientific">Magnaporthiopsis poae (strain ATCC 64411 / 73-15)</name>
    <name type="common">Kentucky bluegrass fungus</name>
    <name type="synonym">Magnaporthe poae</name>
    <dbReference type="NCBI Taxonomy" id="644358"/>
    <lineage>
        <taxon>Eukaryota</taxon>
        <taxon>Fungi</taxon>
        <taxon>Dikarya</taxon>
        <taxon>Ascomycota</taxon>
        <taxon>Pezizomycotina</taxon>
        <taxon>Sordariomycetes</taxon>
        <taxon>Sordariomycetidae</taxon>
        <taxon>Magnaporthales</taxon>
        <taxon>Magnaporthaceae</taxon>
        <taxon>Magnaporthiopsis</taxon>
    </lineage>
</organism>
<gene>
    <name evidence="2" type="ORF">MAPG_08384</name>
</gene>
<reference evidence="3" key="4">
    <citation type="journal article" date="2015" name="G3 (Bethesda)">
        <title>Genome sequences of three phytopathogenic species of the Magnaporthaceae family of fungi.</title>
        <authorList>
            <person name="Okagaki L.H."/>
            <person name="Nunes C.C."/>
            <person name="Sailsbery J."/>
            <person name="Clay B."/>
            <person name="Brown D."/>
            <person name="John T."/>
            <person name="Oh Y."/>
            <person name="Young N."/>
            <person name="Fitzgerald M."/>
            <person name="Haas B.J."/>
            <person name="Zeng Q."/>
            <person name="Young S."/>
            <person name="Adiconis X."/>
            <person name="Fan L."/>
            <person name="Levin J.Z."/>
            <person name="Mitchell T.K."/>
            <person name="Okubara P.A."/>
            <person name="Farman M.L."/>
            <person name="Kohn L.M."/>
            <person name="Birren B."/>
            <person name="Ma L.-J."/>
            <person name="Dean R.A."/>
        </authorList>
    </citation>
    <scope>NUCLEOTIDE SEQUENCE</scope>
    <source>
        <strain evidence="3">ATCC 64411 / 73-15</strain>
    </source>
</reference>
<dbReference type="EnsemblFungi" id="MAPG_08384T0">
    <property type="protein sequence ID" value="MAPG_08384T0"/>
    <property type="gene ID" value="MAPG_08384"/>
</dbReference>
<reference evidence="4" key="1">
    <citation type="submission" date="2010-05" db="EMBL/GenBank/DDBJ databases">
        <title>The genome sequence of Magnaporthe poae strain ATCC 64411.</title>
        <authorList>
            <person name="Ma L.-J."/>
            <person name="Dead R."/>
            <person name="Young S."/>
            <person name="Zeng Q."/>
            <person name="Koehrsen M."/>
            <person name="Alvarado L."/>
            <person name="Berlin A."/>
            <person name="Chapman S.B."/>
            <person name="Chen Z."/>
            <person name="Freedman E."/>
            <person name="Gellesch M."/>
            <person name="Goldberg J."/>
            <person name="Griggs A."/>
            <person name="Gujja S."/>
            <person name="Heilman E.R."/>
            <person name="Heiman D."/>
            <person name="Hepburn T."/>
            <person name="Howarth C."/>
            <person name="Jen D."/>
            <person name="Larson L."/>
            <person name="Mehta T."/>
            <person name="Neiman D."/>
            <person name="Pearson M."/>
            <person name="Roberts A."/>
            <person name="Saif S."/>
            <person name="Shea T."/>
            <person name="Shenoy N."/>
            <person name="Sisk P."/>
            <person name="Stolte C."/>
            <person name="Sykes S."/>
            <person name="Walk T."/>
            <person name="White J."/>
            <person name="Yandava C."/>
            <person name="Haas B."/>
            <person name="Nusbaum C."/>
            <person name="Birren B."/>
        </authorList>
    </citation>
    <scope>NUCLEOTIDE SEQUENCE [LARGE SCALE GENOMIC DNA]</scope>
    <source>
        <strain evidence="4">ATCC 64411 / 73-15</strain>
    </source>
</reference>
<evidence type="ECO:0000313" key="4">
    <source>
        <dbReference type="Proteomes" id="UP000011715"/>
    </source>
</evidence>
<reference evidence="3" key="5">
    <citation type="submission" date="2015-06" db="UniProtKB">
        <authorList>
            <consortium name="EnsemblFungi"/>
        </authorList>
    </citation>
    <scope>IDENTIFICATION</scope>
    <source>
        <strain evidence="3">ATCC 64411</strain>
    </source>
</reference>
<dbReference type="Proteomes" id="UP000011715">
    <property type="component" value="Unassembled WGS sequence"/>
</dbReference>
<feature type="compositionally biased region" description="Polar residues" evidence="1">
    <location>
        <begin position="227"/>
        <end position="241"/>
    </location>
</feature>
<evidence type="ECO:0000313" key="3">
    <source>
        <dbReference type="EnsemblFungi" id="MAPG_08384T0"/>
    </source>
</evidence>
<evidence type="ECO:0000256" key="1">
    <source>
        <dbReference type="SAM" id="MobiDB-lite"/>
    </source>
</evidence>
<dbReference type="AlphaFoldDB" id="A0A0C4E781"/>
<dbReference type="EMBL" id="GL876973">
    <property type="protein sequence ID" value="KLU89413.1"/>
    <property type="molecule type" value="Genomic_DNA"/>
</dbReference>
<keyword evidence="4" id="KW-1185">Reference proteome</keyword>